<keyword evidence="1" id="KW-0378">Hydrolase</keyword>
<dbReference type="InterPro" id="IPR019044">
    <property type="entry name" value="Restrct_endonuc_II_HindVP"/>
</dbReference>
<dbReference type="Proteomes" id="UP000236075">
    <property type="component" value="Unassembled WGS sequence"/>
</dbReference>
<keyword evidence="1" id="KW-0255">Endonuclease</keyword>
<evidence type="ECO:0000313" key="1">
    <source>
        <dbReference type="EMBL" id="PND05992.1"/>
    </source>
</evidence>
<name>A0AAX0WPN8_9BACT</name>
<dbReference type="GO" id="GO:0009036">
    <property type="term" value="F:type II site-specific deoxyribonuclease activity"/>
    <property type="evidence" value="ECO:0007669"/>
    <property type="project" value="InterPro"/>
</dbReference>
<dbReference type="GO" id="GO:0009307">
    <property type="term" value="P:DNA restriction-modification system"/>
    <property type="evidence" value="ECO:0007669"/>
    <property type="project" value="InterPro"/>
</dbReference>
<reference evidence="1 2" key="1">
    <citation type="journal article" date="2017" name="BMC Genomics">
        <title>Genome sequencing of 39 Akkermansia muciniphila isolates reveals its population structure, genomic and functional diverisity, and global distribution in mammalian gut microbiotas.</title>
        <authorList>
            <person name="Guo X."/>
            <person name="Li S."/>
            <person name="Zhang J."/>
            <person name="Wu F."/>
            <person name="Li X."/>
            <person name="Wu D."/>
            <person name="Zhang M."/>
            <person name="Ou Z."/>
            <person name="Jie Z."/>
            <person name="Yan Q."/>
            <person name="Li P."/>
            <person name="Yi J."/>
            <person name="Peng Y."/>
        </authorList>
    </citation>
    <scope>NUCLEOTIDE SEQUENCE [LARGE SCALE GENOMIC DNA]</scope>
    <source>
        <strain evidence="1 2">GP28</strain>
    </source>
</reference>
<accession>A0AAX0WPN8</accession>
<protein>
    <submittedName>
        <fullName evidence="1">HindVP family restriction endonuclease</fullName>
    </submittedName>
</protein>
<proteinExistence type="predicted"/>
<sequence length="385" mass="44517">MSNVDKKKDSTPRLYGIESSNRSGHDLWGKNQFNSTFPISLACYMRDKNILPVYLSLAVEKGKITLSNNDNSLTVDELFNCSKNSNIHFDFESSFEPYKNYLAIGKLGHIDVIVKNKVTNDYLRPLEVKLTVVPDNTTCELAREKWAPEMVIRPDATSHAVMSIYHSLKSRKTDALRLLKPVASRIQEWNNSEEIRRNSGEIIDTLKKFLTQFITFQKPFILNPIWVTQGQSPMLDPKHAFDIFVWSDMALCFLFIDMAEGKLIPVIKNNKKRLEWPDTPISRQMRAAVRMLRALYSLFSMNQFNYDEIYKNIELGKQTDKEFSVPGSQMKKYITHNRLIEPILPSKILRSLIQNGGEKELMPERRFDATIYFTAAHLFEEAEES</sequence>
<dbReference type="EMBL" id="PJLB01000001">
    <property type="protein sequence ID" value="PND05992.1"/>
    <property type="molecule type" value="Genomic_DNA"/>
</dbReference>
<dbReference type="RefSeq" id="WP_102747853.1">
    <property type="nucleotide sequence ID" value="NZ_CP114597.1"/>
</dbReference>
<keyword evidence="1" id="KW-0540">Nuclease</keyword>
<organism evidence="1 2">
    <name type="scientific">Akkermansia muciniphila</name>
    <dbReference type="NCBI Taxonomy" id="239935"/>
    <lineage>
        <taxon>Bacteria</taxon>
        <taxon>Pseudomonadati</taxon>
        <taxon>Verrucomicrobiota</taxon>
        <taxon>Verrucomicrobiia</taxon>
        <taxon>Verrucomicrobiales</taxon>
        <taxon>Akkermansiaceae</taxon>
        <taxon>Akkermansia</taxon>
    </lineage>
</organism>
<dbReference type="GO" id="GO:0003677">
    <property type="term" value="F:DNA binding"/>
    <property type="evidence" value="ECO:0007669"/>
    <property type="project" value="InterPro"/>
</dbReference>
<gene>
    <name evidence="1" type="ORF">CXT95_00055</name>
</gene>
<evidence type="ECO:0000313" key="2">
    <source>
        <dbReference type="Proteomes" id="UP000236075"/>
    </source>
</evidence>
<dbReference type="Pfam" id="PF09519">
    <property type="entry name" value="RE_HindVP"/>
    <property type="match status" value="1"/>
</dbReference>
<comment type="caution">
    <text evidence="1">The sequence shown here is derived from an EMBL/GenBank/DDBJ whole genome shotgun (WGS) entry which is preliminary data.</text>
</comment>
<dbReference type="AlphaFoldDB" id="A0AAX0WPN8"/>